<keyword evidence="1" id="KW-0175">Coiled coil</keyword>
<evidence type="ECO:0000313" key="3">
    <source>
        <dbReference type="EMBL" id="KAG5551549.1"/>
    </source>
</evidence>
<gene>
    <name evidence="3" type="ORF">RHGRI_009827</name>
</gene>
<dbReference type="InterPro" id="IPR053781">
    <property type="entry name" value="F-box_AtFBL13-like"/>
</dbReference>
<accession>A0AAV6KGX2</accession>
<evidence type="ECO:0000313" key="4">
    <source>
        <dbReference type="Proteomes" id="UP000823749"/>
    </source>
</evidence>
<proteinExistence type="predicted"/>
<dbReference type="PROSITE" id="PS50181">
    <property type="entry name" value="FBOX"/>
    <property type="match status" value="1"/>
</dbReference>
<dbReference type="InterPro" id="IPR055294">
    <property type="entry name" value="FBL60-like"/>
</dbReference>
<dbReference type="Proteomes" id="UP000823749">
    <property type="component" value="Chromosome 4"/>
</dbReference>
<dbReference type="PANTHER" id="PTHR31293:SF12">
    <property type="entry name" value="RNI-LIKE SUPERFAMILY PROTEIN"/>
    <property type="match status" value="1"/>
</dbReference>
<evidence type="ECO:0000256" key="1">
    <source>
        <dbReference type="SAM" id="Coils"/>
    </source>
</evidence>
<feature type="domain" description="F-box" evidence="2">
    <location>
        <begin position="25"/>
        <end position="78"/>
    </location>
</feature>
<feature type="coiled-coil region" evidence="1">
    <location>
        <begin position="408"/>
        <end position="445"/>
    </location>
</feature>
<dbReference type="AlphaFoldDB" id="A0AAV6KGX2"/>
<comment type="caution">
    <text evidence="3">The sequence shown here is derived from an EMBL/GenBank/DDBJ whole genome shotgun (WGS) entry which is preliminary data.</text>
</comment>
<keyword evidence="4" id="KW-1185">Reference proteome</keyword>
<dbReference type="InterPro" id="IPR036047">
    <property type="entry name" value="F-box-like_dom_sf"/>
</dbReference>
<dbReference type="Pfam" id="PF00646">
    <property type="entry name" value="F-box"/>
    <property type="match status" value="1"/>
</dbReference>
<dbReference type="PANTHER" id="PTHR31293">
    <property type="entry name" value="RNI-LIKE SUPERFAMILY PROTEIN"/>
    <property type="match status" value="1"/>
</dbReference>
<evidence type="ECO:0000259" key="2">
    <source>
        <dbReference type="PROSITE" id="PS50181"/>
    </source>
</evidence>
<reference evidence="3" key="1">
    <citation type="submission" date="2020-08" db="EMBL/GenBank/DDBJ databases">
        <title>Plant Genome Project.</title>
        <authorList>
            <person name="Zhang R.-G."/>
        </authorList>
    </citation>
    <scope>NUCLEOTIDE SEQUENCE</scope>
    <source>
        <strain evidence="3">WSP0</strain>
        <tissue evidence="3">Leaf</tissue>
    </source>
</reference>
<dbReference type="InterPro" id="IPR001810">
    <property type="entry name" value="F-box_dom"/>
</dbReference>
<dbReference type="EMBL" id="JACTNZ010000004">
    <property type="protein sequence ID" value="KAG5551549.1"/>
    <property type="molecule type" value="Genomic_DNA"/>
</dbReference>
<organism evidence="3 4">
    <name type="scientific">Rhododendron griersonianum</name>
    <dbReference type="NCBI Taxonomy" id="479676"/>
    <lineage>
        <taxon>Eukaryota</taxon>
        <taxon>Viridiplantae</taxon>
        <taxon>Streptophyta</taxon>
        <taxon>Embryophyta</taxon>
        <taxon>Tracheophyta</taxon>
        <taxon>Spermatophyta</taxon>
        <taxon>Magnoliopsida</taxon>
        <taxon>eudicotyledons</taxon>
        <taxon>Gunneridae</taxon>
        <taxon>Pentapetalae</taxon>
        <taxon>asterids</taxon>
        <taxon>Ericales</taxon>
        <taxon>Ericaceae</taxon>
        <taxon>Ericoideae</taxon>
        <taxon>Rhodoreae</taxon>
        <taxon>Rhododendron</taxon>
    </lineage>
</organism>
<dbReference type="SUPFAM" id="SSF81383">
    <property type="entry name" value="F-box domain"/>
    <property type="match status" value="1"/>
</dbReference>
<dbReference type="CDD" id="cd22160">
    <property type="entry name" value="F-box_AtFBL13-like"/>
    <property type="match status" value="1"/>
</dbReference>
<dbReference type="Gene3D" id="1.20.1280.50">
    <property type="match status" value="1"/>
</dbReference>
<name>A0AAV6KGX2_9ERIC</name>
<sequence>MDDVVLLPFSKHQKLSKDVTYGEGMDVISSLSDNVLRHILSFLSTEDSIRTSILSRRWQYLWTSISDINLDDISWSKENDKIKDQCPMCHRFSDFVDRVLLLHDASDIRKLHLNILDPVNSARLSSWISAAIRHNVQELNLELPRLTIEDDRSLWADALSCAVKVHAPNLIYLKFASTLKGHFHLCGISSLVNASINLLYGDMSPQDVSPRVIGVLAGICNVKSSTVSADTLLSISDVEDIVGGLPTFPNMTDLKLNTEFSPDLTGGLINLLEKSPKLEFLDFAQGFDSDYFHDYEGGLMLERVPSCCCFKRFSLSCFEGKPAEMHFLRLLLKNATVLLRMTLYCEPILSEDSEKEEEVNNQLRPISLSSQFQHESSNLHDTHDRNSKPKKPLHLLFKEAVGLSGKIEVENEVEDSELKKKLRKLEEEVRKLTENRNERETLKKLVKKSNNGDGSKELRTITKSLHLLFANNDVGGGGEKSEGMANLGMEDPRLYKELSREMVEFVTHLFEKGYFRDANFLPRNKFDVTCFENSYGRDFVKYAAEKFGKDNREIAKWLSASDLKRVAAFGCPSLGRKNIFFAKRLRHFFGIQEDTVCSKCILKPSCKYVNQSVWRGDNKNLGLVVVMRVITLYALESVPPQLVVPDEMKDSVNRLLKEVVNLSATVA</sequence>
<protein>
    <recommendedName>
        <fullName evidence="2">F-box domain-containing protein</fullName>
    </recommendedName>
</protein>